<dbReference type="PANTHER" id="PTHR34294">
    <property type="entry name" value="TRANSCRIPTIONAL REGULATOR-RELATED"/>
    <property type="match status" value="1"/>
</dbReference>
<dbReference type="InterPro" id="IPR037171">
    <property type="entry name" value="NagB/RpiA_transferase-like"/>
</dbReference>
<dbReference type="SUPFAM" id="SSF88659">
    <property type="entry name" value="Sigma3 and sigma4 domains of RNA polymerase sigma factors"/>
    <property type="match status" value="1"/>
</dbReference>
<evidence type="ECO:0000256" key="2">
    <source>
        <dbReference type="ARBA" id="ARBA00023015"/>
    </source>
</evidence>
<dbReference type="RefSeq" id="WP_154444496.1">
    <property type="nucleotide sequence ID" value="NZ_WIND01000001.1"/>
</dbReference>
<keyword evidence="7" id="KW-1185">Reference proteome</keyword>
<keyword evidence="4" id="KW-0804">Transcription</keyword>
<comment type="caution">
    <text evidence="6">The sequence shown here is derived from an EMBL/GenBank/DDBJ whole genome shotgun (WGS) entry which is preliminary data.</text>
</comment>
<feature type="domain" description="Sugar-binding" evidence="5">
    <location>
        <begin position="64"/>
        <end position="315"/>
    </location>
</feature>
<dbReference type="AlphaFoldDB" id="A0A6L5YVW9"/>
<dbReference type="InterPro" id="IPR051054">
    <property type="entry name" value="SorC_transcr_regulators"/>
</dbReference>
<dbReference type="InterPro" id="IPR007324">
    <property type="entry name" value="Sugar-bd_dom_put"/>
</dbReference>
<dbReference type="Pfam" id="PF04198">
    <property type="entry name" value="Sugar-bind"/>
    <property type="match status" value="1"/>
</dbReference>
<keyword evidence="2" id="KW-0805">Transcription regulation</keyword>
<evidence type="ECO:0000256" key="1">
    <source>
        <dbReference type="ARBA" id="ARBA00010466"/>
    </source>
</evidence>
<dbReference type="PANTHER" id="PTHR34294:SF1">
    <property type="entry name" value="TRANSCRIPTIONAL REGULATOR LSRR"/>
    <property type="match status" value="1"/>
</dbReference>
<organism evidence="6 7">
    <name type="scientific">Halovulum marinum</name>
    <dbReference type="NCBI Taxonomy" id="2662447"/>
    <lineage>
        <taxon>Bacteria</taxon>
        <taxon>Pseudomonadati</taxon>
        <taxon>Pseudomonadota</taxon>
        <taxon>Alphaproteobacteria</taxon>
        <taxon>Rhodobacterales</taxon>
        <taxon>Paracoccaceae</taxon>
        <taxon>Halovulum</taxon>
    </lineage>
</organism>
<dbReference type="Proteomes" id="UP000474957">
    <property type="component" value="Unassembled WGS sequence"/>
</dbReference>
<gene>
    <name evidence="6" type="ORF">GE300_02270</name>
</gene>
<dbReference type="GO" id="GO:0003677">
    <property type="term" value="F:DNA binding"/>
    <property type="evidence" value="ECO:0007669"/>
    <property type="project" value="UniProtKB-KW"/>
</dbReference>
<reference evidence="6 7" key="1">
    <citation type="submission" date="2019-10" db="EMBL/GenBank/DDBJ databases">
        <title>Cognatihalovulum marinum gen. nov. sp. nov., a new member of the family Rhodobacteraceae isolated from deep seawater of the Northwest Indian Ocean.</title>
        <authorList>
            <person name="Ruan C."/>
            <person name="Wang J."/>
            <person name="Zheng X."/>
            <person name="Song L."/>
            <person name="Zhu Y."/>
            <person name="Huang Y."/>
            <person name="Lu Z."/>
            <person name="Du W."/>
            <person name="Huang L."/>
            <person name="Dai X."/>
        </authorList>
    </citation>
    <scope>NUCLEOTIDE SEQUENCE [LARGE SCALE GENOMIC DNA]</scope>
    <source>
        <strain evidence="6 7">2CG4</strain>
    </source>
</reference>
<evidence type="ECO:0000313" key="6">
    <source>
        <dbReference type="EMBL" id="MSU88441.1"/>
    </source>
</evidence>
<dbReference type="InterPro" id="IPR036388">
    <property type="entry name" value="WH-like_DNA-bd_sf"/>
</dbReference>
<protein>
    <submittedName>
        <fullName evidence="6">Transcriptional regulator</fullName>
    </submittedName>
</protein>
<dbReference type="EMBL" id="WIND01000001">
    <property type="protein sequence ID" value="MSU88441.1"/>
    <property type="molecule type" value="Genomic_DNA"/>
</dbReference>
<comment type="similarity">
    <text evidence="1">Belongs to the SorC transcriptional regulatory family.</text>
</comment>
<name>A0A6L5YVW9_9RHOB</name>
<evidence type="ECO:0000259" key="5">
    <source>
        <dbReference type="Pfam" id="PF04198"/>
    </source>
</evidence>
<evidence type="ECO:0000313" key="7">
    <source>
        <dbReference type="Proteomes" id="UP000474957"/>
    </source>
</evidence>
<evidence type="ECO:0000256" key="4">
    <source>
        <dbReference type="ARBA" id="ARBA00023163"/>
    </source>
</evidence>
<dbReference type="SUPFAM" id="SSF100950">
    <property type="entry name" value="NagB/RpiA/CoA transferase-like"/>
    <property type="match status" value="1"/>
</dbReference>
<proteinExistence type="inferred from homology"/>
<dbReference type="GO" id="GO:0030246">
    <property type="term" value="F:carbohydrate binding"/>
    <property type="evidence" value="ECO:0007669"/>
    <property type="project" value="InterPro"/>
</dbReference>
<dbReference type="Gene3D" id="3.40.50.1360">
    <property type="match status" value="1"/>
</dbReference>
<dbReference type="InterPro" id="IPR013324">
    <property type="entry name" value="RNA_pol_sigma_r3/r4-like"/>
</dbReference>
<sequence length="324" mass="35276">MPRDALEDSDAFISEVCWHYFINEMTQAEVAKLMGVTRLRVNQAIQKARARNMVRIEIDSPFLPRIEAQQALCRVLGVTKALVAPANRDAYDYHRAVGAALASYLIDTLREGAWRRIGVSWGVTIECAVRRLPFISHPDIEVVSMLGGTTRGTAFNSFSIASSLAERFGSNYSLLAAPVYLSERVDRAAFLSQELFEEHFAKLETLDAAVMTASDVSPRSFLVANGLPSEVTPKMLTDAGAIGDVLGRFLDRDGRPIRHPIDARTVGVSIETVARIPLKIMAAAGPHKVEIIRAAARAGLIDTLVTDDVTADLLIAGAANEETT</sequence>
<dbReference type="Gene3D" id="1.10.10.10">
    <property type="entry name" value="Winged helix-like DNA-binding domain superfamily/Winged helix DNA-binding domain"/>
    <property type="match status" value="1"/>
</dbReference>
<accession>A0A6L5YVW9</accession>
<keyword evidence="3" id="KW-0238">DNA-binding</keyword>
<evidence type="ECO:0000256" key="3">
    <source>
        <dbReference type="ARBA" id="ARBA00023125"/>
    </source>
</evidence>